<dbReference type="Gene3D" id="3.40.50.150">
    <property type="entry name" value="Vaccinia Virus protein VP39"/>
    <property type="match status" value="1"/>
</dbReference>
<organism evidence="2 3">
    <name type="scientific">Pseudomonas orientalis</name>
    <dbReference type="NCBI Taxonomy" id="76758"/>
    <lineage>
        <taxon>Bacteria</taxon>
        <taxon>Pseudomonadati</taxon>
        <taxon>Pseudomonadota</taxon>
        <taxon>Gammaproteobacteria</taxon>
        <taxon>Pseudomonadales</taxon>
        <taxon>Pseudomonadaceae</taxon>
        <taxon>Pseudomonas</taxon>
    </lineage>
</organism>
<evidence type="ECO:0000259" key="1">
    <source>
        <dbReference type="Pfam" id="PF13649"/>
    </source>
</evidence>
<dbReference type="GO" id="GO:0008168">
    <property type="term" value="F:methyltransferase activity"/>
    <property type="evidence" value="ECO:0007669"/>
    <property type="project" value="UniProtKB-KW"/>
</dbReference>
<protein>
    <submittedName>
        <fullName evidence="2">Methyltransferase domain-containing protein</fullName>
    </submittedName>
</protein>
<keyword evidence="2" id="KW-0489">Methyltransferase</keyword>
<dbReference type="CDD" id="cd02440">
    <property type="entry name" value="AdoMet_MTases"/>
    <property type="match status" value="1"/>
</dbReference>
<keyword evidence="3" id="KW-1185">Reference proteome</keyword>
<sequence length="218" mass="24833">MSKQAQFMDVSTYRRALDTSFVHRYSHGEDEWSWDIGMAKAARVFLEALGPTPDQHILDVGVGRARDASEFILAGHRVTGLDIVENSSWPLLRKRWGERLSLVCSALQDWQPPAGEVFDGVLDNGCFHHQHPDEWSRYLANIRQYARPGALIGLNVFGVDASNPEPGWREMDNQRQGYFFTEQGVRDTLEAFGFTWQDLVVIERQHGEAVYLLALVRT</sequence>
<accession>A0A0R3A7X0</accession>
<dbReference type="Pfam" id="PF13649">
    <property type="entry name" value="Methyltransf_25"/>
    <property type="match status" value="1"/>
</dbReference>
<feature type="domain" description="Methyltransferase" evidence="1">
    <location>
        <begin position="57"/>
        <end position="149"/>
    </location>
</feature>
<dbReference type="Proteomes" id="UP000183653">
    <property type="component" value="Chromosome I"/>
</dbReference>
<dbReference type="EMBL" id="LT629782">
    <property type="protein sequence ID" value="SDT92226.1"/>
    <property type="molecule type" value="Genomic_DNA"/>
</dbReference>
<dbReference type="InterPro" id="IPR041698">
    <property type="entry name" value="Methyltransf_25"/>
</dbReference>
<evidence type="ECO:0000313" key="3">
    <source>
        <dbReference type="Proteomes" id="UP000183653"/>
    </source>
</evidence>
<proteinExistence type="predicted"/>
<dbReference type="SUPFAM" id="SSF53335">
    <property type="entry name" value="S-adenosyl-L-methionine-dependent methyltransferases"/>
    <property type="match status" value="1"/>
</dbReference>
<keyword evidence="2" id="KW-0808">Transferase</keyword>
<dbReference type="GO" id="GO:0032259">
    <property type="term" value="P:methylation"/>
    <property type="evidence" value="ECO:0007669"/>
    <property type="project" value="UniProtKB-KW"/>
</dbReference>
<dbReference type="OrthoDB" id="9804312at2"/>
<name>A0A0R3A7X0_9PSED</name>
<evidence type="ECO:0000313" key="2">
    <source>
        <dbReference type="EMBL" id="SDT92226.1"/>
    </source>
</evidence>
<dbReference type="RefSeq" id="WP_057722505.1">
    <property type="nucleotide sequence ID" value="NZ_CP027725.1"/>
</dbReference>
<dbReference type="InterPro" id="IPR029063">
    <property type="entry name" value="SAM-dependent_MTases_sf"/>
</dbReference>
<dbReference type="AlphaFoldDB" id="A0A0R3A7X0"/>
<reference evidence="2 3" key="1">
    <citation type="submission" date="2016-10" db="EMBL/GenBank/DDBJ databases">
        <authorList>
            <person name="Varghese N."/>
            <person name="Submissions S."/>
        </authorList>
    </citation>
    <scope>NUCLEOTIDE SEQUENCE [LARGE SCALE GENOMIC DNA]</scope>
    <source>
        <strain evidence="2 3">BS2775</strain>
    </source>
</reference>
<gene>
    <name evidence="2" type="ORF">SAMN04490197_0942</name>
</gene>